<dbReference type="SUPFAM" id="SSF49309">
    <property type="entry name" value="Transglutaminase, two C-terminal domains"/>
    <property type="match status" value="2"/>
</dbReference>
<dbReference type="Pfam" id="PF00927">
    <property type="entry name" value="Transglut_C"/>
    <property type="match status" value="2"/>
</dbReference>
<dbReference type="InterPro" id="IPR001102">
    <property type="entry name" value="Transglutaminase_N"/>
</dbReference>
<evidence type="ECO:0000259" key="2">
    <source>
        <dbReference type="SMART" id="SM00460"/>
    </source>
</evidence>
<dbReference type="PANTHER" id="PTHR11590">
    <property type="entry name" value="PROTEIN-GLUTAMINE GAMMA-GLUTAMYLTRANSFERASE"/>
    <property type="match status" value="1"/>
</dbReference>
<dbReference type="InterPro" id="IPR002931">
    <property type="entry name" value="Transglutaminase-like"/>
</dbReference>
<dbReference type="Pfam" id="PF00868">
    <property type="entry name" value="Transglut_N"/>
    <property type="match status" value="1"/>
</dbReference>
<evidence type="ECO:0000313" key="4">
    <source>
        <dbReference type="Proteomes" id="UP001369086"/>
    </source>
</evidence>
<evidence type="ECO:0000256" key="1">
    <source>
        <dbReference type="ARBA" id="ARBA00005968"/>
    </source>
</evidence>
<name>A0ABR0Z4J0_HUSHU</name>
<dbReference type="EMBL" id="JAHFZB010000018">
    <property type="protein sequence ID" value="KAK6479551.1"/>
    <property type="molecule type" value="Genomic_DNA"/>
</dbReference>
<dbReference type="SUPFAM" id="SSF54001">
    <property type="entry name" value="Cysteine proteinases"/>
    <property type="match status" value="1"/>
</dbReference>
<dbReference type="PANTHER" id="PTHR11590:SF44">
    <property type="entry name" value="PROTEIN 4.2"/>
    <property type="match status" value="1"/>
</dbReference>
<accession>A0ABR0Z4J0</accession>
<dbReference type="InterPro" id="IPR023608">
    <property type="entry name" value="Transglutaminase_animal"/>
</dbReference>
<dbReference type="InterPro" id="IPR014756">
    <property type="entry name" value="Ig_E-set"/>
</dbReference>
<dbReference type="PROSITE" id="PS00547">
    <property type="entry name" value="TRANSGLUTAMINASES"/>
    <property type="match status" value="1"/>
</dbReference>
<dbReference type="PIRSF" id="PIRSF000459">
    <property type="entry name" value="TGM_EBP42"/>
    <property type="match status" value="1"/>
</dbReference>
<proteinExistence type="inferred from homology"/>
<protein>
    <submittedName>
        <fullName evidence="3">Protein-glutamine gamma-glutamyltransferase 2-like</fullName>
    </submittedName>
</protein>
<dbReference type="SMART" id="SM00460">
    <property type="entry name" value="TGc"/>
    <property type="match status" value="1"/>
</dbReference>
<dbReference type="InterPro" id="IPR036985">
    <property type="entry name" value="Transglutaminase-like_sf"/>
</dbReference>
<organism evidence="3 4">
    <name type="scientific">Huso huso</name>
    <name type="common">Beluga</name>
    <name type="synonym">Acipenser huso</name>
    <dbReference type="NCBI Taxonomy" id="61971"/>
    <lineage>
        <taxon>Eukaryota</taxon>
        <taxon>Metazoa</taxon>
        <taxon>Chordata</taxon>
        <taxon>Craniata</taxon>
        <taxon>Vertebrata</taxon>
        <taxon>Euteleostomi</taxon>
        <taxon>Actinopterygii</taxon>
        <taxon>Chondrostei</taxon>
        <taxon>Acipenseriformes</taxon>
        <taxon>Acipenseridae</taxon>
        <taxon>Huso</taxon>
    </lineage>
</organism>
<dbReference type="Pfam" id="PF01841">
    <property type="entry name" value="Transglut_core"/>
    <property type="match status" value="1"/>
</dbReference>
<dbReference type="InterPro" id="IPR008958">
    <property type="entry name" value="Transglutaminase_C"/>
</dbReference>
<dbReference type="InterPro" id="IPR013783">
    <property type="entry name" value="Ig-like_fold"/>
</dbReference>
<keyword evidence="4" id="KW-1185">Reference proteome</keyword>
<comment type="caution">
    <text evidence="3">The sequence shown here is derived from an EMBL/GenBank/DDBJ whole genome shotgun (WGS) entry which is preliminary data.</text>
</comment>
<dbReference type="Proteomes" id="UP001369086">
    <property type="component" value="Unassembled WGS sequence"/>
</dbReference>
<evidence type="ECO:0000313" key="3">
    <source>
        <dbReference type="EMBL" id="KAK6479551.1"/>
    </source>
</evidence>
<sequence>MALLEVRSVEFDFEKNNAAHHTRGVSSSSPILRRGQPFTITLHLNRTFQERSDTLDLISETGPSPSEASGTRAVFRVSGPPVRSSWSAAVQNSSSSSVTLSVTSPANASIGKYSLKIQATKGTPQTSALGEFILLFNPWCAADSVFLANEDERQEYVMNEHGFVYQGTSEHIEATPWDFGQFEADIVHICLELLEVSPKHRKNPGLDCSRRSDPTYVGRVVSAMVNCVDDRGIINGRWDGMYYDGVSPSRWNGSVDILRRWFSCGYQPVSYGQCWVFAAVMCTVMRCLGIPTRPVTNYDSAHDTDGNLTIDEFYTLRYGMKVKESNDSMWNFHVWVESWMTRPDLPAGYDGWQVLDPTPQEKSEGVHCCGPAPVKAILEGDTDLKYDVAFVFAEVNADKVCWVVKPDGTMIRDSSDIKTIGKNISTKAVGSTEREDITHLYKYPEGSVKERAVFEKAIQRGSRILKNMLEHSDSYQITKGVQLNFVQETHAVSGKEIAVTLVMFNNSETPKSLTLNLNAQVMLYTGRPACQIWSRRVTTKIGPNTETEFPVSIAYSQYGRVLRNNNTVKLTAIAVEDGGSRETSFTEKNVVVSSPELLLQVSGDPVQYQPMMAEVTFFNPLLEPLTDCTMSLTGSGLLFKTIDTCVGTLGPQLRVRLQIPFTPTKTGSRMLTVGFNSDQFCDIKAYTSIDRSRYHSTKKRNLLVNLFLALAKMPIYKTRKRKITGEGLFDCEAIFRALVRSPISLEHANASPLAT</sequence>
<dbReference type="SUPFAM" id="SSF81296">
    <property type="entry name" value="E set domains"/>
    <property type="match status" value="1"/>
</dbReference>
<reference evidence="3 4" key="1">
    <citation type="submission" date="2021-05" db="EMBL/GenBank/DDBJ databases">
        <authorList>
            <person name="Zahm M."/>
            <person name="Klopp C."/>
            <person name="Cabau C."/>
            <person name="Kuhl H."/>
            <person name="Suciu R."/>
            <person name="Ciorpac M."/>
            <person name="Holostenco D."/>
            <person name="Gessner J."/>
            <person name="Wuertz S."/>
            <person name="Hohne C."/>
            <person name="Stock M."/>
            <person name="Gislard M."/>
            <person name="Lluch J."/>
            <person name="Milhes M."/>
            <person name="Lampietro C."/>
            <person name="Lopez Roques C."/>
            <person name="Donnadieu C."/>
            <person name="Du K."/>
            <person name="Schartl M."/>
            <person name="Guiguen Y."/>
        </authorList>
    </citation>
    <scope>NUCLEOTIDE SEQUENCE [LARGE SCALE GENOMIC DNA]</scope>
    <source>
        <strain evidence="3">Hh-F2</strain>
        <tissue evidence="3">Blood</tissue>
    </source>
</reference>
<dbReference type="InterPro" id="IPR050779">
    <property type="entry name" value="Transglutaminase"/>
</dbReference>
<comment type="similarity">
    <text evidence="1">Belongs to the transglutaminase superfamily. Transglutaminase family.</text>
</comment>
<dbReference type="Gene3D" id="2.60.40.10">
    <property type="entry name" value="Immunoglobulins"/>
    <property type="match status" value="3"/>
</dbReference>
<dbReference type="InterPro" id="IPR038765">
    <property type="entry name" value="Papain-like_cys_pep_sf"/>
</dbReference>
<dbReference type="InterPro" id="IPR036238">
    <property type="entry name" value="Transglutaminase_C_sf"/>
</dbReference>
<dbReference type="Gene3D" id="3.90.260.10">
    <property type="entry name" value="Transglutaminase-like"/>
    <property type="match status" value="1"/>
</dbReference>
<feature type="domain" description="Transglutaminase-like" evidence="2">
    <location>
        <begin position="266"/>
        <end position="359"/>
    </location>
</feature>
<gene>
    <name evidence="3" type="ORF">HHUSO_G20314</name>
</gene>
<dbReference type="InterPro" id="IPR013808">
    <property type="entry name" value="Transglutaminase_AS"/>
</dbReference>